<evidence type="ECO:0000313" key="13">
    <source>
        <dbReference type="EMBL" id="KAG2237465.1"/>
    </source>
</evidence>
<dbReference type="CDD" id="cd13957">
    <property type="entry name" value="PT_UbiA_Cox10"/>
    <property type="match status" value="1"/>
</dbReference>
<feature type="transmembrane region" description="Helical" evidence="12">
    <location>
        <begin position="229"/>
        <end position="251"/>
    </location>
</feature>
<dbReference type="EMBL" id="JAEPRE010000005">
    <property type="protein sequence ID" value="KAG2237465.1"/>
    <property type="molecule type" value="Genomic_DNA"/>
</dbReference>
<evidence type="ECO:0000256" key="5">
    <source>
        <dbReference type="ARBA" id="ARBA00022692"/>
    </source>
</evidence>
<dbReference type="FunFam" id="1.10.357.140:FF:000004">
    <property type="entry name" value="Protoheme IX farnesyltransferase, mitochondrial"/>
    <property type="match status" value="1"/>
</dbReference>
<evidence type="ECO:0000313" key="14">
    <source>
        <dbReference type="Proteomes" id="UP000613177"/>
    </source>
</evidence>
<dbReference type="PROSITE" id="PS00943">
    <property type="entry name" value="UBIA"/>
    <property type="match status" value="1"/>
</dbReference>
<keyword evidence="4" id="KW-0808">Transferase</keyword>
<proteinExistence type="inferred from homology"/>
<evidence type="ECO:0000256" key="7">
    <source>
        <dbReference type="ARBA" id="ARBA00022989"/>
    </source>
</evidence>
<feature type="transmembrane region" description="Helical" evidence="12">
    <location>
        <begin position="321"/>
        <end position="338"/>
    </location>
</feature>
<dbReference type="PIRSF" id="PIRSF001773">
    <property type="entry name" value="COX10"/>
    <property type="match status" value="1"/>
</dbReference>
<dbReference type="NCBIfam" id="TIGR01473">
    <property type="entry name" value="cyoE_ctaB"/>
    <property type="match status" value="1"/>
</dbReference>
<dbReference type="Gene3D" id="1.10.357.140">
    <property type="entry name" value="UbiA prenyltransferase"/>
    <property type="match status" value="1"/>
</dbReference>
<dbReference type="InterPro" id="IPR030470">
    <property type="entry name" value="UbiA_prenylTrfase_CS"/>
</dbReference>
<dbReference type="AlphaFoldDB" id="A0A8H7SZR2"/>
<keyword evidence="10 12" id="KW-0472">Membrane</keyword>
<dbReference type="InterPro" id="IPR000537">
    <property type="entry name" value="UbiA_prenyltransferase"/>
</dbReference>
<dbReference type="InterPro" id="IPR006369">
    <property type="entry name" value="Protohaem_IX_farnesylTrfase"/>
</dbReference>
<dbReference type="GO" id="GO:0031966">
    <property type="term" value="C:mitochondrial membrane"/>
    <property type="evidence" value="ECO:0007669"/>
    <property type="project" value="UniProtKB-SubCell"/>
</dbReference>
<feature type="transmembrane region" description="Helical" evidence="12">
    <location>
        <begin position="202"/>
        <end position="223"/>
    </location>
</feature>
<keyword evidence="14" id="KW-1185">Reference proteome</keyword>
<reference evidence="13" key="1">
    <citation type="submission" date="2021-01" db="EMBL/GenBank/DDBJ databases">
        <title>Metabolic potential, ecology and presence of endohyphal bacteria is reflected in genomic diversity of Mucoromycotina.</title>
        <authorList>
            <person name="Muszewska A."/>
            <person name="Okrasinska A."/>
            <person name="Steczkiewicz K."/>
            <person name="Drgas O."/>
            <person name="Orlowska M."/>
            <person name="Perlinska-Lenart U."/>
            <person name="Aleksandrzak-Piekarczyk T."/>
            <person name="Szatraj K."/>
            <person name="Zielenkiewicz U."/>
            <person name="Pilsyk S."/>
            <person name="Malc E."/>
            <person name="Mieczkowski P."/>
            <person name="Kruszewska J.S."/>
            <person name="Biernat P."/>
            <person name="Pawlowska J."/>
        </authorList>
    </citation>
    <scope>NUCLEOTIDE SEQUENCE</scope>
    <source>
        <strain evidence="13">WA0000018081</strain>
    </source>
</reference>
<dbReference type="GO" id="GO:0008495">
    <property type="term" value="F:protoheme IX farnesyltransferase activity"/>
    <property type="evidence" value="ECO:0007669"/>
    <property type="project" value="InterPro"/>
</dbReference>
<evidence type="ECO:0000256" key="1">
    <source>
        <dbReference type="ARBA" id="ARBA00004225"/>
    </source>
</evidence>
<feature type="transmembrane region" description="Helical" evidence="12">
    <location>
        <begin position="178"/>
        <end position="195"/>
    </location>
</feature>
<evidence type="ECO:0000256" key="4">
    <source>
        <dbReference type="ARBA" id="ARBA00022679"/>
    </source>
</evidence>
<evidence type="ECO:0000256" key="8">
    <source>
        <dbReference type="ARBA" id="ARBA00023128"/>
    </source>
</evidence>
<gene>
    <name evidence="13" type="ORF">INT48_005498</name>
</gene>
<evidence type="ECO:0000256" key="2">
    <source>
        <dbReference type="ARBA" id="ARBA00005985"/>
    </source>
</evidence>
<evidence type="ECO:0000256" key="6">
    <source>
        <dbReference type="ARBA" id="ARBA00022946"/>
    </source>
</evidence>
<keyword evidence="8" id="KW-0496">Mitochondrion</keyword>
<dbReference type="PANTHER" id="PTHR43448:SF2">
    <property type="entry name" value="PROTOHEME IX FARNESYLTRANSFERASE, MITOCHONDRIAL"/>
    <property type="match status" value="1"/>
</dbReference>
<keyword evidence="7 12" id="KW-1133">Transmembrane helix</keyword>
<comment type="caution">
    <text evidence="13">The sequence shown here is derived from an EMBL/GenBank/DDBJ whole genome shotgun (WGS) entry which is preliminary data.</text>
</comment>
<organism evidence="13 14">
    <name type="scientific">Thamnidium elegans</name>
    <dbReference type="NCBI Taxonomy" id="101142"/>
    <lineage>
        <taxon>Eukaryota</taxon>
        <taxon>Fungi</taxon>
        <taxon>Fungi incertae sedis</taxon>
        <taxon>Mucoromycota</taxon>
        <taxon>Mucoromycotina</taxon>
        <taxon>Mucoromycetes</taxon>
        <taxon>Mucorales</taxon>
        <taxon>Mucorineae</taxon>
        <taxon>Mucoraceae</taxon>
        <taxon>Thamnidium</taxon>
    </lineage>
</organism>
<dbReference type="PANTHER" id="PTHR43448">
    <property type="entry name" value="PROTOHEME IX FARNESYLTRANSFERASE, MITOCHONDRIAL"/>
    <property type="match status" value="1"/>
</dbReference>
<dbReference type="Proteomes" id="UP000613177">
    <property type="component" value="Unassembled WGS sequence"/>
</dbReference>
<keyword evidence="5 12" id="KW-0812">Transmembrane</keyword>
<dbReference type="InterPro" id="IPR044878">
    <property type="entry name" value="UbiA_sf"/>
</dbReference>
<accession>A0A8H7SZR2</accession>
<evidence type="ECO:0000256" key="9">
    <source>
        <dbReference type="ARBA" id="ARBA00023133"/>
    </source>
</evidence>
<protein>
    <recommendedName>
        <fullName evidence="3">Protoheme IX farnesyltransferase, mitochondrial</fullName>
    </recommendedName>
    <alternativeName>
        <fullName evidence="11">Heme O synthase</fullName>
    </alternativeName>
</protein>
<evidence type="ECO:0000256" key="11">
    <source>
        <dbReference type="ARBA" id="ARBA00030253"/>
    </source>
</evidence>
<dbReference type="HAMAP" id="MF_00154">
    <property type="entry name" value="CyoE_CtaB"/>
    <property type="match status" value="1"/>
</dbReference>
<sequence length="359" mass="39357">MLRSSPRLHGLISKRNHVLKSTYFPITYKTPTTSTANIIISPYYSTQATPTPTPTEFKGTKYKPLNGVTLPELPKVYKELIKAKLGGLVALTAMAGYAIAPGAMDVSSLLYTTVGTTLCISSANSINQWIEIPYDAQMLRTRNRVLGRRALSPFHAFNFGVLTGTAGVAMLATMVNPLTAALGAANIFLYTAVYTPMKRASIANTWAGAVVGGIPPMMGWAAVTNSLDPGAWVLGAILYAWQFPHFNSLAWNLRADYSKAGYRMMSVTDPKLNARVSLRYSLAMFPLCWSLPYLDITSWTFAADSTIINAALLNDKSAKQLFFGSIMHLPILLALMMIHKTSKSDQEDSYEFIEVEEEV</sequence>
<evidence type="ECO:0000256" key="3">
    <source>
        <dbReference type="ARBA" id="ARBA00016335"/>
    </source>
</evidence>
<keyword evidence="9" id="KW-0350">Heme biosynthesis</keyword>
<dbReference type="GO" id="GO:0006784">
    <property type="term" value="P:heme A biosynthetic process"/>
    <property type="evidence" value="ECO:0007669"/>
    <property type="project" value="TreeGrafter"/>
</dbReference>
<dbReference type="Pfam" id="PF01040">
    <property type="entry name" value="UbiA"/>
    <property type="match status" value="1"/>
</dbReference>
<feature type="transmembrane region" description="Helical" evidence="12">
    <location>
        <begin position="85"/>
        <end position="103"/>
    </location>
</feature>
<dbReference type="InterPro" id="IPR016315">
    <property type="entry name" value="Protohaem_IX_farnesylTrfase_mt"/>
</dbReference>
<comment type="subcellular location">
    <subcellularLocation>
        <location evidence="1">Mitochondrion membrane</location>
        <topology evidence="1">Multi-pass membrane protein</topology>
    </subcellularLocation>
</comment>
<name>A0A8H7SZR2_9FUNG</name>
<evidence type="ECO:0000256" key="10">
    <source>
        <dbReference type="ARBA" id="ARBA00023136"/>
    </source>
</evidence>
<evidence type="ECO:0000256" key="12">
    <source>
        <dbReference type="SAM" id="Phobius"/>
    </source>
</evidence>
<keyword evidence="6" id="KW-0809">Transit peptide</keyword>
<comment type="similarity">
    <text evidence="2">Belongs to the UbiA prenyltransferase family.</text>
</comment>